<evidence type="ECO:0000313" key="1">
    <source>
        <dbReference type="EMBL" id="QDT66108.1"/>
    </source>
</evidence>
<evidence type="ECO:0000313" key="2">
    <source>
        <dbReference type="Proteomes" id="UP000319976"/>
    </source>
</evidence>
<dbReference type="Proteomes" id="UP000319976">
    <property type="component" value="Chromosome"/>
</dbReference>
<organism evidence="1 2">
    <name type="scientific">Calycomorphotria hydatis</name>
    <dbReference type="NCBI Taxonomy" id="2528027"/>
    <lineage>
        <taxon>Bacteria</taxon>
        <taxon>Pseudomonadati</taxon>
        <taxon>Planctomycetota</taxon>
        <taxon>Planctomycetia</taxon>
        <taxon>Planctomycetales</taxon>
        <taxon>Planctomycetaceae</taxon>
        <taxon>Calycomorphotria</taxon>
    </lineage>
</organism>
<sequence>MVPRRLARCMSNAHHQFGRNSLIKFEAAGKEESRCSPDLLENISIGPEIQLTILFRRNGLWAGRETPPTTVSRHPRVGGGPRFISQYRLWIPVFAGMTNENSACRCNFLQNAKGRTGGETVSRPLPPLNEIIAKHPMPESGRRSGRPLLQCRWRV</sequence>
<keyword evidence="2" id="KW-1185">Reference proteome</keyword>
<proteinExistence type="predicted"/>
<dbReference type="AlphaFoldDB" id="A0A517TCL5"/>
<reference evidence="1 2" key="1">
    <citation type="submission" date="2019-02" db="EMBL/GenBank/DDBJ databases">
        <title>Deep-cultivation of Planctomycetes and their phenomic and genomic characterization uncovers novel biology.</title>
        <authorList>
            <person name="Wiegand S."/>
            <person name="Jogler M."/>
            <person name="Boedeker C."/>
            <person name="Pinto D."/>
            <person name="Vollmers J."/>
            <person name="Rivas-Marin E."/>
            <person name="Kohn T."/>
            <person name="Peeters S.H."/>
            <person name="Heuer A."/>
            <person name="Rast P."/>
            <person name="Oberbeckmann S."/>
            <person name="Bunk B."/>
            <person name="Jeske O."/>
            <person name="Meyerdierks A."/>
            <person name="Storesund J.E."/>
            <person name="Kallscheuer N."/>
            <person name="Luecker S."/>
            <person name="Lage O.M."/>
            <person name="Pohl T."/>
            <person name="Merkel B.J."/>
            <person name="Hornburger P."/>
            <person name="Mueller R.-W."/>
            <person name="Bruemmer F."/>
            <person name="Labrenz M."/>
            <person name="Spormann A.M."/>
            <person name="Op den Camp H."/>
            <person name="Overmann J."/>
            <person name="Amann R."/>
            <person name="Jetten M.S.M."/>
            <person name="Mascher T."/>
            <person name="Medema M.H."/>
            <person name="Devos D.P."/>
            <person name="Kaster A.-K."/>
            <person name="Ovreas L."/>
            <person name="Rohde M."/>
            <person name="Galperin M.Y."/>
            <person name="Jogler C."/>
        </authorList>
    </citation>
    <scope>NUCLEOTIDE SEQUENCE [LARGE SCALE GENOMIC DNA]</scope>
    <source>
        <strain evidence="1 2">V22</strain>
    </source>
</reference>
<accession>A0A517TCL5</accession>
<dbReference type="EMBL" id="CP036316">
    <property type="protein sequence ID" value="QDT66108.1"/>
    <property type="molecule type" value="Genomic_DNA"/>
</dbReference>
<name>A0A517TCL5_9PLAN</name>
<gene>
    <name evidence="1" type="ORF">V22_33720</name>
</gene>
<protein>
    <submittedName>
        <fullName evidence="1">Uncharacterized protein</fullName>
    </submittedName>
</protein>
<dbReference type="KEGG" id="chya:V22_33720"/>